<dbReference type="GO" id="GO:0019693">
    <property type="term" value="P:ribose phosphate metabolic process"/>
    <property type="evidence" value="ECO:0007669"/>
    <property type="project" value="TreeGrafter"/>
</dbReference>
<comment type="caution">
    <text evidence="4">The sequence shown here is derived from an EMBL/GenBank/DDBJ whole genome shotgun (WGS) entry which is preliminary data.</text>
</comment>
<dbReference type="CDD" id="cd03424">
    <property type="entry name" value="NUDIX_ADPRase_Nudt5_UGPPase_Nudt14"/>
    <property type="match status" value="1"/>
</dbReference>
<dbReference type="PANTHER" id="PTHR11839:SF18">
    <property type="entry name" value="NUDIX HYDROLASE DOMAIN-CONTAINING PROTEIN"/>
    <property type="match status" value="1"/>
</dbReference>
<dbReference type="InterPro" id="IPR015797">
    <property type="entry name" value="NUDIX_hydrolase-like_dom_sf"/>
</dbReference>
<gene>
    <name evidence="4" type="ORF">CUU80_03420</name>
</gene>
<evidence type="ECO:0000256" key="1">
    <source>
        <dbReference type="ARBA" id="ARBA00001946"/>
    </source>
</evidence>
<dbReference type="Proteomes" id="UP000228755">
    <property type="component" value="Unassembled WGS sequence"/>
</dbReference>
<protein>
    <submittedName>
        <fullName evidence="4">NTP pyrophosphohydrolase</fullName>
    </submittedName>
</protein>
<evidence type="ECO:0000313" key="5">
    <source>
        <dbReference type="Proteomes" id="UP000228755"/>
    </source>
</evidence>
<evidence type="ECO:0000259" key="3">
    <source>
        <dbReference type="PROSITE" id="PS51462"/>
    </source>
</evidence>
<dbReference type="SUPFAM" id="SSF55811">
    <property type="entry name" value="Nudix"/>
    <property type="match status" value="1"/>
</dbReference>
<dbReference type="InterPro" id="IPR000086">
    <property type="entry name" value="NUDIX_hydrolase_dom"/>
</dbReference>
<dbReference type="PROSITE" id="PS00893">
    <property type="entry name" value="NUDIX_BOX"/>
    <property type="match status" value="1"/>
</dbReference>
<evidence type="ECO:0000313" key="4">
    <source>
        <dbReference type="EMBL" id="PJM79129.1"/>
    </source>
</evidence>
<keyword evidence="2 4" id="KW-0378">Hydrolase</keyword>
<reference evidence="4 5" key="1">
    <citation type="submission" date="2017-11" db="EMBL/GenBank/DDBJ databases">
        <title>Draft genome sequences of strains TRE 1, TRE D, TRE H and TRI 7, isolated from tamarins, belonging to four potential novel Bifidobacterium species.</title>
        <authorList>
            <person name="Mattarelli P."/>
            <person name="Modesto M."/>
            <person name="Bonetti A."/>
            <person name="Puglisi E."/>
            <person name="Morelli L."/>
        </authorList>
    </citation>
    <scope>NUCLEOTIDE SEQUENCE [LARGE SCALE GENOMIC DNA]</scope>
    <source>
        <strain evidence="5">TRED</strain>
    </source>
</reference>
<dbReference type="PANTHER" id="PTHR11839">
    <property type="entry name" value="UDP/ADP-SUGAR PYROPHOSPHATASE"/>
    <property type="match status" value="1"/>
</dbReference>
<dbReference type="EMBL" id="PGLQ01000002">
    <property type="protein sequence ID" value="PJM79129.1"/>
    <property type="molecule type" value="Genomic_DNA"/>
</dbReference>
<dbReference type="PROSITE" id="PS51462">
    <property type="entry name" value="NUDIX"/>
    <property type="match status" value="1"/>
</dbReference>
<feature type="domain" description="Nudix hydrolase" evidence="3">
    <location>
        <begin position="69"/>
        <end position="207"/>
    </location>
</feature>
<dbReference type="RefSeq" id="WP_100495988.1">
    <property type="nucleotide sequence ID" value="NZ_PGLQ01000002.1"/>
</dbReference>
<dbReference type="Pfam" id="PF00293">
    <property type="entry name" value="NUDIX"/>
    <property type="match status" value="1"/>
</dbReference>
<evidence type="ECO:0000256" key="2">
    <source>
        <dbReference type="ARBA" id="ARBA00022801"/>
    </source>
</evidence>
<proteinExistence type="predicted"/>
<comment type="cofactor">
    <cofactor evidence="1">
        <name>Mg(2+)</name>
        <dbReference type="ChEBI" id="CHEBI:18420"/>
    </cofactor>
</comment>
<dbReference type="GO" id="GO:0016787">
    <property type="term" value="F:hydrolase activity"/>
    <property type="evidence" value="ECO:0007669"/>
    <property type="project" value="UniProtKB-KW"/>
</dbReference>
<dbReference type="GO" id="GO:0006753">
    <property type="term" value="P:nucleoside phosphate metabolic process"/>
    <property type="evidence" value="ECO:0007669"/>
    <property type="project" value="TreeGrafter"/>
</dbReference>
<name>A0A2M9HQR9_9BIFI</name>
<keyword evidence="5" id="KW-1185">Reference proteome</keyword>
<dbReference type="OrthoDB" id="9804442at2"/>
<accession>A0A2M9HQR9</accession>
<dbReference type="AlphaFoldDB" id="A0A2M9HQR9"/>
<dbReference type="Gene3D" id="3.90.79.10">
    <property type="entry name" value="Nucleoside Triphosphate Pyrophosphohydrolase"/>
    <property type="match status" value="1"/>
</dbReference>
<sequence length="224" mass="25274">MVGDDKQQRLERKLDRRLNASSDGIDMDVPASVVRSETVYTGRVFHVDDMTLALSDKQGGVHEINRQVVRHAPCVVMLVHDMSTDRYLIEREYRVGSDIFAYGLPAGLMDEGEDILDAALRELAEETGVVPDRDAMGVDYIGDFYSSEGMSDELAHIMVLHLGPFRHKERHMDPDEHVESTWIPWSELTATRITASNSMIAIQHEALRRLIAKHSDTDKPTLFA</sequence>
<dbReference type="InterPro" id="IPR020084">
    <property type="entry name" value="NUDIX_hydrolase_CS"/>
</dbReference>
<organism evidence="4 5">
    <name type="scientific">Bifidobacterium scaligerum</name>
    <dbReference type="NCBI Taxonomy" id="2052656"/>
    <lineage>
        <taxon>Bacteria</taxon>
        <taxon>Bacillati</taxon>
        <taxon>Actinomycetota</taxon>
        <taxon>Actinomycetes</taxon>
        <taxon>Bifidobacteriales</taxon>
        <taxon>Bifidobacteriaceae</taxon>
        <taxon>Bifidobacterium</taxon>
    </lineage>
</organism>